<accession>A0A0S3SL66</accession>
<evidence type="ECO:0000313" key="1">
    <source>
        <dbReference type="EMBL" id="BAT93499.1"/>
    </source>
</evidence>
<dbReference type="AlphaFoldDB" id="A0A0S3SL66"/>
<feature type="non-terminal residue" evidence="1">
    <location>
        <position position="1"/>
    </location>
</feature>
<protein>
    <submittedName>
        <fullName evidence="1">Uncharacterized protein</fullName>
    </submittedName>
</protein>
<dbReference type="Proteomes" id="UP000291084">
    <property type="component" value="Chromosome 8"/>
</dbReference>
<proteinExistence type="predicted"/>
<gene>
    <name evidence="1" type="primary">Vigan.08G000800</name>
    <name evidence="1" type="ORF">VIGAN_08000800</name>
</gene>
<reference evidence="1 2" key="1">
    <citation type="journal article" date="2015" name="Sci. Rep.">
        <title>The power of single molecule real-time sequencing technology in the de novo assembly of a eukaryotic genome.</title>
        <authorList>
            <person name="Sakai H."/>
            <person name="Naito K."/>
            <person name="Ogiso-Tanaka E."/>
            <person name="Takahashi Y."/>
            <person name="Iseki K."/>
            <person name="Muto C."/>
            <person name="Satou K."/>
            <person name="Teruya K."/>
            <person name="Shiroma A."/>
            <person name="Shimoji M."/>
            <person name="Hirano T."/>
            <person name="Itoh T."/>
            <person name="Kaga A."/>
            <person name="Tomooka N."/>
        </authorList>
    </citation>
    <scope>NUCLEOTIDE SEQUENCE [LARGE SCALE GENOMIC DNA]</scope>
    <source>
        <strain evidence="2">cv. Shumari</strain>
    </source>
</reference>
<name>A0A0S3SL66_PHAAN</name>
<evidence type="ECO:0000313" key="2">
    <source>
        <dbReference type="Proteomes" id="UP000291084"/>
    </source>
</evidence>
<dbReference type="EMBL" id="AP015041">
    <property type="protein sequence ID" value="BAT93499.1"/>
    <property type="molecule type" value="Genomic_DNA"/>
</dbReference>
<keyword evidence="2" id="KW-1185">Reference proteome</keyword>
<sequence length="70" mass="8351">IEIGHHHNQTFQMFSKFPIVANTECFFNSEETFFYLTNLGFKIMQIHIKFHQNTLSHNHVILPRANFVPF</sequence>
<organism evidence="1 2">
    <name type="scientific">Vigna angularis var. angularis</name>
    <dbReference type="NCBI Taxonomy" id="157739"/>
    <lineage>
        <taxon>Eukaryota</taxon>
        <taxon>Viridiplantae</taxon>
        <taxon>Streptophyta</taxon>
        <taxon>Embryophyta</taxon>
        <taxon>Tracheophyta</taxon>
        <taxon>Spermatophyta</taxon>
        <taxon>Magnoliopsida</taxon>
        <taxon>eudicotyledons</taxon>
        <taxon>Gunneridae</taxon>
        <taxon>Pentapetalae</taxon>
        <taxon>rosids</taxon>
        <taxon>fabids</taxon>
        <taxon>Fabales</taxon>
        <taxon>Fabaceae</taxon>
        <taxon>Papilionoideae</taxon>
        <taxon>50 kb inversion clade</taxon>
        <taxon>NPAAA clade</taxon>
        <taxon>indigoferoid/millettioid clade</taxon>
        <taxon>Phaseoleae</taxon>
        <taxon>Vigna</taxon>
    </lineage>
</organism>